<dbReference type="GO" id="GO:0098552">
    <property type="term" value="C:side of membrane"/>
    <property type="evidence" value="ECO:0007669"/>
    <property type="project" value="UniProtKB-KW"/>
</dbReference>
<dbReference type="SUPFAM" id="SSF57302">
    <property type="entry name" value="Snake toxin-like"/>
    <property type="match status" value="1"/>
</dbReference>
<protein>
    <recommendedName>
        <fullName evidence="11">UPAR/Ly6 domain-containing protein</fullName>
    </recommendedName>
</protein>
<dbReference type="Pfam" id="PF00021">
    <property type="entry name" value="UPAR_LY6"/>
    <property type="match status" value="1"/>
</dbReference>
<keyword evidence="8" id="KW-0449">Lipoprotein</keyword>
<evidence type="ECO:0000256" key="4">
    <source>
        <dbReference type="ARBA" id="ARBA00022729"/>
    </source>
</evidence>
<dbReference type="PANTHER" id="PTHR47613">
    <property type="entry name" value="SPERM ACROSOME MEMBRANE-ASSOCIATED PROTEIN 4"/>
    <property type="match status" value="1"/>
</dbReference>
<evidence type="ECO:0000256" key="1">
    <source>
        <dbReference type="ARBA" id="ARBA00004609"/>
    </source>
</evidence>
<keyword evidence="4 10" id="KW-0732">Signal</keyword>
<organism evidence="12 13">
    <name type="scientific">Hemibagrus guttatus</name>
    <dbReference type="NCBI Taxonomy" id="175788"/>
    <lineage>
        <taxon>Eukaryota</taxon>
        <taxon>Metazoa</taxon>
        <taxon>Chordata</taxon>
        <taxon>Craniata</taxon>
        <taxon>Vertebrata</taxon>
        <taxon>Euteleostomi</taxon>
        <taxon>Actinopterygii</taxon>
        <taxon>Neopterygii</taxon>
        <taxon>Teleostei</taxon>
        <taxon>Ostariophysi</taxon>
        <taxon>Siluriformes</taxon>
        <taxon>Bagridae</taxon>
        <taxon>Hemibagrus</taxon>
    </lineage>
</organism>
<dbReference type="PANTHER" id="PTHR47613:SF1">
    <property type="entry name" value="SPERM ACROSOME MEMBRANE-ASSOCIATED PROTEIN 4"/>
    <property type="match status" value="1"/>
</dbReference>
<comment type="similarity">
    <text evidence="9">Belongs to the SPACA4/bouncer family.</text>
</comment>
<evidence type="ECO:0000256" key="3">
    <source>
        <dbReference type="ARBA" id="ARBA00022622"/>
    </source>
</evidence>
<name>A0AAE0QPU4_9TELE</name>
<evidence type="ECO:0000256" key="7">
    <source>
        <dbReference type="ARBA" id="ARBA00023180"/>
    </source>
</evidence>
<evidence type="ECO:0000313" key="12">
    <source>
        <dbReference type="EMBL" id="KAK3526503.1"/>
    </source>
</evidence>
<keyword evidence="6" id="KW-1015">Disulfide bond</keyword>
<keyword evidence="7" id="KW-0325">Glycoprotein</keyword>
<keyword evidence="2" id="KW-1003">Cell membrane</keyword>
<feature type="signal peptide" evidence="10">
    <location>
        <begin position="1"/>
        <end position="24"/>
    </location>
</feature>
<dbReference type="Gene3D" id="2.10.60.10">
    <property type="entry name" value="CD59"/>
    <property type="match status" value="1"/>
</dbReference>
<dbReference type="AlphaFoldDB" id="A0AAE0QPU4"/>
<evidence type="ECO:0000256" key="9">
    <source>
        <dbReference type="ARBA" id="ARBA00029446"/>
    </source>
</evidence>
<dbReference type="GO" id="GO:0005886">
    <property type="term" value="C:plasma membrane"/>
    <property type="evidence" value="ECO:0007669"/>
    <property type="project" value="UniProtKB-SubCell"/>
</dbReference>
<comment type="caution">
    <text evidence="12">The sequence shown here is derived from an EMBL/GenBank/DDBJ whole genome shotgun (WGS) entry which is preliminary data.</text>
</comment>
<comment type="subcellular location">
    <subcellularLocation>
        <location evidence="1">Cell membrane</location>
        <topology evidence="1">Lipid-anchor</topology>
        <topology evidence="1">GPI-anchor</topology>
    </subcellularLocation>
</comment>
<dbReference type="InterPro" id="IPR046354">
    <property type="entry name" value="SPACA4/Bouncer"/>
</dbReference>
<dbReference type="InterPro" id="IPR016054">
    <property type="entry name" value="LY6_UPA_recep-like"/>
</dbReference>
<evidence type="ECO:0000256" key="2">
    <source>
        <dbReference type="ARBA" id="ARBA00022475"/>
    </source>
</evidence>
<reference evidence="12" key="1">
    <citation type="submission" date="2023-06" db="EMBL/GenBank/DDBJ databases">
        <title>Male Hemibagrus guttatus genome.</title>
        <authorList>
            <person name="Bian C."/>
        </authorList>
    </citation>
    <scope>NUCLEOTIDE SEQUENCE</scope>
    <source>
        <strain evidence="12">Male_cb2023</strain>
        <tissue evidence="12">Muscle</tissue>
    </source>
</reference>
<dbReference type="Proteomes" id="UP001274896">
    <property type="component" value="Unassembled WGS sequence"/>
</dbReference>
<evidence type="ECO:0000256" key="6">
    <source>
        <dbReference type="ARBA" id="ARBA00023157"/>
    </source>
</evidence>
<dbReference type="EMBL" id="JAUCMX010000013">
    <property type="protein sequence ID" value="KAK3526503.1"/>
    <property type="molecule type" value="Genomic_DNA"/>
</dbReference>
<keyword evidence="13" id="KW-1185">Reference proteome</keyword>
<sequence>MAIMSSSTVLLFLILLSLLASTDRSVCLTCYTCVFSSISPLDCQPHPKKCAAGERCLYATATAMKDSRRFVLNDKNCTTPSMCGVAGEKRVAGLVFTFTTRCCDTDLCNAAATTPSAPCWSQTALSLVCLALTSLLGSA</sequence>
<dbReference type="GO" id="GO:0035036">
    <property type="term" value="P:sperm-egg recognition"/>
    <property type="evidence" value="ECO:0007669"/>
    <property type="project" value="TreeGrafter"/>
</dbReference>
<proteinExistence type="inferred from homology"/>
<evidence type="ECO:0000313" key="13">
    <source>
        <dbReference type="Proteomes" id="UP001274896"/>
    </source>
</evidence>
<evidence type="ECO:0000259" key="11">
    <source>
        <dbReference type="SMART" id="SM00134"/>
    </source>
</evidence>
<feature type="chain" id="PRO_5041932293" description="UPAR/Ly6 domain-containing protein" evidence="10">
    <location>
        <begin position="25"/>
        <end position="139"/>
    </location>
</feature>
<evidence type="ECO:0000256" key="8">
    <source>
        <dbReference type="ARBA" id="ARBA00023288"/>
    </source>
</evidence>
<dbReference type="SMART" id="SM00134">
    <property type="entry name" value="LU"/>
    <property type="match status" value="1"/>
</dbReference>
<keyword evidence="3" id="KW-0336">GPI-anchor</keyword>
<accession>A0AAE0QPU4</accession>
<keyword evidence="5" id="KW-0472">Membrane</keyword>
<dbReference type="InterPro" id="IPR045860">
    <property type="entry name" value="Snake_toxin-like_sf"/>
</dbReference>
<evidence type="ECO:0000256" key="5">
    <source>
        <dbReference type="ARBA" id="ARBA00023136"/>
    </source>
</evidence>
<evidence type="ECO:0000256" key="10">
    <source>
        <dbReference type="SAM" id="SignalP"/>
    </source>
</evidence>
<gene>
    <name evidence="12" type="ORF">QTP70_030654</name>
</gene>
<feature type="domain" description="UPAR/Ly6" evidence="11">
    <location>
        <begin position="28"/>
        <end position="123"/>
    </location>
</feature>